<protein>
    <submittedName>
        <fullName evidence="2">Uncharacterized protein</fullName>
    </submittedName>
</protein>
<sequence length="578" mass="63291">MANGVWHEELQQVLALDKDDLGLPRDSRHLVPDLIDALLRPIAERDRFLLQCVESQAGRVCKAEENGVQSRFMYVRKHRGPDGLVRLRAAHLPTSHEMTPEESDRHKAMKEFVARTCDAAGIRYDVEKATKFRTSRPDVTVIGDGGLNLGCEAQYYNASSGTVLRRSRAHASAGLTANWIADNDKFHLVDRANWMLTRPATWRQISNATDLPLMGGYRVLVEWACTAAAERPCPDGLAKTGCGRVHLQWDTPRRLDDEGTGWTREAGNTRGVTVGQTLIGAATGTVVPLFIPSQRSPRAGTYMWVPARDRATWSGYRPIEEPPAEGVVEPGDAIHFSGEEAELSCRFREEKWTPSAPLPRRGLTQLSITVDRPQPPVHPAAAELAPQCAPPVLRQPQPGEDETEVLQRDQAAQPAVPTLTAEPVSAPAVQDRQAPQDAPGTGAPNTEPDSNTRIVSVMAETSFPSDLLAAQTRLNQATAKLSALLRSLPWSVEPAEGWPGIEHPHTGEVTGGREPSPGWTNEQKAAVTRLRQECLELSATIVTHSYWDVFQGEDVVKERMRLKAASRPMTTAGLSPAA</sequence>
<dbReference type="EMBL" id="JBFAUJ010000016">
    <property type="protein sequence ID" value="MEV8463601.1"/>
    <property type="molecule type" value="Genomic_DNA"/>
</dbReference>
<feature type="region of interest" description="Disordered" evidence="1">
    <location>
        <begin position="496"/>
        <end position="520"/>
    </location>
</feature>
<name>A0ABV3KWA7_STRGS</name>
<organism evidence="2 3">
    <name type="scientific">Streptomyces griseosporeus</name>
    <dbReference type="NCBI Taxonomy" id="1910"/>
    <lineage>
        <taxon>Bacteria</taxon>
        <taxon>Bacillati</taxon>
        <taxon>Actinomycetota</taxon>
        <taxon>Actinomycetes</taxon>
        <taxon>Kitasatosporales</taxon>
        <taxon>Streptomycetaceae</taxon>
        <taxon>Streptomyces</taxon>
    </lineage>
</organism>
<dbReference type="Proteomes" id="UP001553148">
    <property type="component" value="Unassembled WGS sequence"/>
</dbReference>
<comment type="caution">
    <text evidence="2">The sequence shown here is derived from an EMBL/GenBank/DDBJ whole genome shotgun (WGS) entry which is preliminary data.</text>
</comment>
<keyword evidence="3" id="KW-1185">Reference proteome</keyword>
<evidence type="ECO:0000256" key="1">
    <source>
        <dbReference type="SAM" id="MobiDB-lite"/>
    </source>
</evidence>
<reference evidence="2 3" key="1">
    <citation type="submission" date="2024-06" db="EMBL/GenBank/DDBJ databases">
        <title>The Natural Products Discovery Center: Release of the First 8490 Sequenced Strains for Exploring Actinobacteria Biosynthetic Diversity.</title>
        <authorList>
            <person name="Kalkreuter E."/>
            <person name="Kautsar S.A."/>
            <person name="Yang D."/>
            <person name="Bader C.D."/>
            <person name="Teijaro C.N."/>
            <person name="Fluegel L."/>
            <person name="Davis C.M."/>
            <person name="Simpson J.R."/>
            <person name="Lauterbach L."/>
            <person name="Steele A.D."/>
            <person name="Gui C."/>
            <person name="Meng S."/>
            <person name="Li G."/>
            <person name="Viehrig K."/>
            <person name="Ye F."/>
            <person name="Su P."/>
            <person name="Kiefer A.F."/>
            <person name="Nichols A."/>
            <person name="Cepeda A.J."/>
            <person name="Yan W."/>
            <person name="Fan B."/>
            <person name="Jiang Y."/>
            <person name="Adhikari A."/>
            <person name="Zheng C.-J."/>
            <person name="Schuster L."/>
            <person name="Cowan T.M."/>
            <person name="Smanski M.J."/>
            <person name="Chevrette M.G."/>
            <person name="De Carvalho L.P.S."/>
            <person name="Shen B."/>
        </authorList>
    </citation>
    <scope>NUCLEOTIDE SEQUENCE [LARGE SCALE GENOMIC DNA]</scope>
    <source>
        <strain evidence="2 3">NPDC052360</strain>
    </source>
</reference>
<dbReference type="RefSeq" id="WP_239513290.1">
    <property type="nucleotide sequence ID" value="NZ_JBFAUJ010000016.1"/>
</dbReference>
<gene>
    <name evidence="2" type="ORF">AB0470_29145</name>
</gene>
<evidence type="ECO:0000313" key="2">
    <source>
        <dbReference type="EMBL" id="MEV8463601.1"/>
    </source>
</evidence>
<evidence type="ECO:0000313" key="3">
    <source>
        <dbReference type="Proteomes" id="UP001553148"/>
    </source>
</evidence>
<proteinExistence type="predicted"/>
<feature type="region of interest" description="Disordered" evidence="1">
    <location>
        <begin position="386"/>
        <end position="450"/>
    </location>
</feature>
<accession>A0ABV3KWA7</accession>